<reference evidence="1" key="1">
    <citation type="journal article" date="2018" name="Data Brief">
        <title>Genome sequence data from 17 accessions of Ensete ventricosum, a staple food crop for millions in Ethiopia.</title>
        <authorList>
            <person name="Yemataw Z."/>
            <person name="Muzemil S."/>
            <person name="Ambachew D."/>
            <person name="Tripathi L."/>
            <person name="Tesfaye K."/>
            <person name="Chala A."/>
            <person name="Farbos A."/>
            <person name="O'Neill P."/>
            <person name="Moore K."/>
            <person name="Grant M."/>
            <person name="Studholme D.J."/>
        </authorList>
    </citation>
    <scope>NUCLEOTIDE SEQUENCE [LARGE SCALE GENOMIC DNA]</scope>
    <source>
        <tissue evidence="1">Leaf</tissue>
    </source>
</reference>
<name>A0A445M9F3_ENSVE</name>
<organism evidence="1">
    <name type="scientific">Ensete ventricosum</name>
    <name type="common">Abyssinian banana</name>
    <name type="synonym">Musa ensete</name>
    <dbReference type="NCBI Taxonomy" id="4639"/>
    <lineage>
        <taxon>Eukaryota</taxon>
        <taxon>Viridiplantae</taxon>
        <taxon>Streptophyta</taxon>
        <taxon>Embryophyta</taxon>
        <taxon>Tracheophyta</taxon>
        <taxon>Spermatophyta</taxon>
        <taxon>Magnoliopsida</taxon>
        <taxon>Liliopsida</taxon>
        <taxon>Zingiberales</taxon>
        <taxon>Musaceae</taxon>
        <taxon>Ensete</taxon>
    </lineage>
</organism>
<dbReference type="Proteomes" id="UP000290560">
    <property type="component" value="Unassembled WGS sequence"/>
</dbReference>
<dbReference type="EMBL" id="KV875468">
    <property type="protein sequence ID" value="RZR70873.1"/>
    <property type="molecule type" value="Genomic_DNA"/>
</dbReference>
<accession>A0A445M9F3</accession>
<evidence type="ECO:0000313" key="1">
    <source>
        <dbReference type="EMBL" id="RZR70873.1"/>
    </source>
</evidence>
<gene>
    <name evidence="1" type="ORF">BHM03_00001998</name>
</gene>
<sequence length="106" mass="12000">MLLLHISIFYVDSHYAAWILHQVSPKLHCLSICIELMVALVSTISWVSPPLSLIFTSTLSVPSYDIVMVAPPLDLAMHPPIHYFIRDHVMTPRFSLDPLSFVEILS</sequence>
<proteinExistence type="predicted"/>
<protein>
    <submittedName>
        <fullName evidence="1">Uncharacterized protein</fullName>
    </submittedName>
</protein>
<dbReference type="AlphaFoldDB" id="A0A445M9F3"/>